<dbReference type="InterPro" id="IPR051046">
    <property type="entry name" value="MurCDEF_CellWall_CoF430Synth"/>
</dbReference>
<evidence type="ECO:0000256" key="9">
    <source>
        <dbReference type="ARBA" id="ARBA00023316"/>
    </source>
</evidence>
<dbReference type="GO" id="GO:0008360">
    <property type="term" value="P:regulation of cell shape"/>
    <property type="evidence" value="ECO:0007669"/>
    <property type="project" value="UniProtKB-KW"/>
</dbReference>
<dbReference type="InterPro" id="IPR000713">
    <property type="entry name" value="Mur_ligase_N"/>
</dbReference>
<keyword evidence="5 10" id="KW-0067">ATP-binding</keyword>
<name>A0A5C0SG81_CRATE</name>
<dbReference type="KEGG" id="crs:FQB35_05955"/>
<dbReference type="PANTHER" id="PTHR43024:SF1">
    <property type="entry name" value="UDP-N-ACETYLMURAMOYL-TRIPEPTIDE--D-ALANYL-D-ALANINE LIGASE"/>
    <property type="match status" value="1"/>
</dbReference>
<keyword evidence="6 10" id="KW-0133">Cell shape</keyword>
<dbReference type="Gene3D" id="3.90.190.20">
    <property type="entry name" value="Mur ligase, C-terminal domain"/>
    <property type="match status" value="1"/>
</dbReference>
<evidence type="ECO:0000313" key="16">
    <source>
        <dbReference type="Proteomes" id="UP000324646"/>
    </source>
</evidence>
<keyword evidence="1 10" id="KW-0963">Cytoplasm</keyword>
<dbReference type="SUPFAM" id="SSF53623">
    <property type="entry name" value="MurD-like peptide ligases, catalytic domain"/>
    <property type="match status" value="1"/>
</dbReference>
<dbReference type="Pfam" id="PF02875">
    <property type="entry name" value="Mur_ligase_C"/>
    <property type="match status" value="1"/>
</dbReference>
<keyword evidence="8 10" id="KW-0131">Cell cycle</keyword>
<dbReference type="GO" id="GO:0051301">
    <property type="term" value="P:cell division"/>
    <property type="evidence" value="ECO:0007669"/>
    <property type="project" value="UniProtKB-KW"/>
</dbReference>
<evidence type="ECO:0000256" key="10">
    <source>
        <dbReference type="HAMAP-Rule" id="MF_02019"/>
    </source>
</evidence>
<evidence type="ECO:0000256" key="11">
    <source>
        <dbReference type="RuleBase" id="RU004136"/>
    </source>
</evidence>
<reference evidence="15 16" key="1">
    <citation type="submission" date="2019-07" db="EMBL/GenBank/DDBJ databases">
        <title>Complete genome of Crassaminicella thermophila SY095.</title>
        <authorList>
            <person name="Li X."/>
        </authorList>
    </citation>
    <scope>NUCLEOTIDE SEQUENCE [LARGE SCALE GENOMIC DNA]</scope>
    <source>
        <strain evidence="15 16">SY095</strain>
    </source>
</reference>
<evidence type="ECO:0000259" key="14">
    <source>
        <dbReference type="Pfam" id="PF08245"/>
    </source>
</evidence>
<comment type="similarity">
    <text evidence="10">Belongs to the MurCDEF family. MurF subfamily.</text>
</comment>
<dbReference type="GO" id="GO:0047480">
    <property type="term" value="F:UDP-N-acetylmuramoyl-tripeptide-D-alanyl-D-alanine ligase activity"/>
    <property type="evidence" value="ECO:0007669"/>
    <property type="project" value="UniProtKB-UniRule"/>
</dbReference>
<evidence type="ECO:0000259" key="12">
    <source>
        <dbReference type="Pfam" id="PF01225"/>
    </source>
</evidence>
<dbReference type="UniPathway" id="UPA00219"/>
<dbReference type="InterPro" id="IPR036565">
    <property type="entry name" value="Mur-like_cat_sf"/>
</dbReference>
<comment type="subcellular location">
    <subcellularLocation>
        <location evidence="10 11">Cytoplasm</location>
    </subcellularLocation>
</comment>
<dbReference type="InterPro" id="IPR036615">
    <property type="entry name" value="Mur_ligase_C_dom_sf"/>
</dbReference>
<dbReference type="GO" id="GO:0005737">
    <property type="term" value="C:cytoplasm"/>
    <property type="evidence" value="ECO:0007669"/>
    <property type="project" value="UniProtKB-SubCell"/>
</dbReference>
<keyword evidence="3 10" id="KW-0132">Cell division</keyword>
<evidence type="ECO:0000256" key="8">
    <source>
        <dbReference type="ARBA" id="ARBA00023306"/>
    </source>
</evidence>
<dbReference type="InterPro" id="IPR035911">
    <property type="entry name" value="MurE/MurF_N"/>
</dbReference>
<feature type="domain" description="Mur ligase central" evidence="14">
    <location>
        <begin position="110"/>
        <end position="297"/>
    </location>
</feature>
<dbReference type="EMBL" id="CP042243">
    <property type="protein sequence ID" value="QEK11949.1"/>
    <property type="molecule type" value="Genomic_DNA"/>
</dbReference>
<dbReference type="GO" id="GO:0071555">
    <property type="term" value="P:cell wall organization"/>
    <property type="evidence" value="ECO:0007669"/>
    <property type="project" value="UniProtKB-KW"/>
</dbReference>
<organism evidence="15 16">
    <name type="scientific">Crassaminicella thermophila</name>
    <dbReference type="NCBI Taxonomy" id="2599308"/>
    <lineage>
        <taxon>Bacteria</taxon>
        <taxon>Bacillati</taxon>
        <taxon>Bacillota</taxon>
        <taxon>Clostridia</taxon>
        <taxon>Eubacteriales</taxon>
        <taxon>Clostridiaceae</taxon>
        <taxon>Crassaminicella</taxon>
    </lineage>
</organism>
<proteinExistence type="inferred from homology"/>
<comment type="catalytic activity">
    <reaction evidence="10 11">
        <text>D-alanyl-D-alanine + UDP-N-acetyl-alpha-D-muramoyl-L-alanyl-gamma-D-glutamyl-meso-2,6-diaminopimelate + ATP = UDP-N-acetyl-alpha-D-muramoyl-L-alanyl-gamma-D-glutamyl-meso-2,6-diaminopimeloyl-D-alanyl-D-alanine + ADP + phosphate + H(+)</text>
        <dbReference type="Rhea" id="RHEA:28374"/>
        <dbReference type="ChEBI" id="CHEBI:15378"/>
        <dbReference type="ChEBI" id="CHEBI:30616"/>
        <dbReference type="ChEBI" id="CHEBI:43474"/>
        <dbReference type="ChEBI" id="CHEBI:57822"/>
        <dbReference type="ChEBI" id="CHEBI:61386"/>
        <dbReference type="ChEBI" id="CHEBI:83905"/>
        <dbReference type="ChEBI" id="CHEBI:456216"/>
        <dbReference type="EC" id="6.3.2.10"/>
    </reaction>
</comment>
<accession>A0A5C0SG81</accession>
<dbReference type="GO" id="GO:0009252">
    <property type="term" value="P:peptidoglycan biosynthetic process"/>
    <property type="evidence" value="ECO:0007669"/>
    <property type="project" value="UniProtKB-UniRule"/>
</dbReference>
<keyword evidence="7 10" id="KW-0573">Peptidoglycan synthesis</keyword>
<evidence type="ECO:0000256" key="4">
    <source>
        <dbReference type="ARBA" id="ARBA00022741"/>
    </source>
</evidence>
<evidence type="ECO:0000259" key="13">
    <source>
        <dbReference type="Pfam" id="PF02875"/>
    </source>
</evidence>
<dbReference type="Gene3D" id="3.40.1390.10">
    <property type="entry name" value="MurE/MurF, N-terminal domain"/>
    <property type="match status" value="1"/>
</dbReference>
<protein>
    <recommendedName>
        <fullName evidence="10 11">UDP-N-acetylmuramoyl-tripeptide--D-alanyl-D-alanine ligase</fullName>
        <ecNumber evidence="10 11">6.3.2.10</ecNumber>
    </recommendedName>
    <alternativeName>
        <fullName evidence="10">D-alanyl-D-alanine-adding enzyme</fullName>
    </alternativeName>
</protein>
<keyword evidence="9 10" id="KW-0961">Cell wall biogenesis/degradation</keyword>
<comment type="function">
    <text evidence="10 11">Involved in cell wall formation. Catalyzes the final step in the synthesis of UDP-N-acetylmuramoyl-pentapeptide, the precursor of murein.</text>
</comment>
<dbReference type="HAMAP" id="MF_02019">
    <property type="entry name" value="MurF"/>
    <property type="match status" value="1"/>
</dbReference>
<feature type="domain" description="Mur ligase C-terminal" evidence="13">
    <location>
        <begin position="320"/>
        <end position="446"/>
    </location>
</feature>
<dbReference type="GO" id="GO:0008766">
    <property type="term" value="F:UDP-N-acetylmuramoylalanyl-D-glutamyl-2,6-diaminopimelate-D-alanyl-D-alanine ligase activity"/>
    <property type="evidence" value="ECO:0007669"/>
    <property type="project" value="RHEA"/>
</dbReference>
<dbReference type="GO" id="GO:0005524">
    <property type="term" value="F:ATP binding"/>
    <property type="evidence" value="ECO:0007669"/>
    <property type="project" value="UniProtKB-UniRule"/>
</dbReference>
<dbReference type="SUPFAM" id="SSF63418">
    <property type="entry name" value="MurE/MurF N-terminal domain"/>
    <property type="match status" value="1"/>
</dbReference>
<dbReference type="PANTHER" id="PTHR43024">
    <property type="entry name" value="UDP-N-ACETYLMURAMOYL-TRIPEPTIDE--D-ALANYL-D-ALANINE LIGASE"/>
    <property type="match status" value="1"/>
</dbReference>
<evidence type="ECO:0000256" key="7">
    <source>
        <dbReference type="ARBA" id="ARBA00022984"/>
    </source>
</evidence>
<keyword evidence="4 10" id="KW-0547">Nucleotide-binding</keyword>
<feature type="domain" description="Mur ligase N-terminal catalytic" evidence="12">
    <location>
        <begin position="27"/>
        <end position="99"/>
    </location>
</feature>
<sequence>MRLTIQEVIEATNGELIRGDKKDIVIGVSTDSRSINKNELFIPLIGKKFNGHDFIENAIKLGASAILTSQRIKENKLDYVSVIKVKDTLKALQDLARYYISKFNIIVIGVTGSTGKTSTKDMIYSVLSKKYKVLKNQGNFNNHIGLPLTVFDLKKEHEIAILEMGMSGFDEIDLLANIVKPNIAVITNIGLSHIENLGSQENILNAKMEITNYFDETNTLIVNGDDQLLKNIENNGINFHKYFVGLGTNCNYQAVNINDLGEDGISFDVLIDKKAYPFRLNVPGIHNVYNALYAIAIGKILNVDIKLIYDGIKDFKGSKMRLNILTTNEEIKVINDAYNASPDSMRAAIAVLSKMSKNRRIAVLGDMLEMGEYSTKGHYDVGIEVAKQSVELLITIGEKAKNIAKGAIENGFDKKNIFLCKNNKEAINILKDLLQRKDAVLIKGSRGMRMEEIVEYIQERS</sequence>
<dbReference type="NCBIfam" id="TIGR01143">
    <property type="entry name" value="murF"/>
    <property type="match status" value="1"/>
</dbReference>
<dbReference type="Pfam" id="PF08245">
    <property type="entry name" value="Mur_ligase_M"/>
    <property type="match status" value="1"/>
</dbReference>
<evidence type="ECO:0000256" key="2">
    <source>
        <dbReference type="ARBA" id="ARBA00022598"/>
    </source>
</evidence>
<keyword evidence="2 10" id="KW-0436">Ligase</keyword>
<feature type="binding site" evidence="10">
    <location>
        <begin position="112"/>
        <end position="118"/>
    </location>
    <ligand>
        <name>ATP</name>
        <dbReference type="ChEBI" id="CHEBI:30616"/>
    </ligand>
</feature>
<dbReference type="AlphaFoldDB" id="A0A5C0SG81"/>
<comment type="pathway">
    <text evidence="10 11">Cell wall biogenesis; peptidoglycan biosynthesis.</text>
</comment>
<dbReference type="RefSeq" id="WP_148809104.1">
    <property type="nucleotide sequence ID" value="NZ_CP042243.1"/>
</dbReference>
<evidence type="ECO:0000313" key="15">
    <source>
        <dbReference type="EMBL" id="QEK11949.1"/>
    </source>
</evidence>
<dbReference type="Gene3D" id="3.40.1190.10">
    <property type="entry name" value="Mur-like, catalytic domain"/>
    <property type="match status" value="1"/>
</dbReference>
<dbReference type="EC" id="6.3.2.10" evidence="10 11"/>
<evidence type="ECO:0000256" key="3">
    <source>
        <dbReference type="ARBA" id="ARBA00022618"/>
    </source>
</evidence>
<dbReference type="OrthoDB" id="9801978at2"/>
<dbReference type="Proteomes" id="UP000324646">
    <property type="component" value="Chromosome"/>
</dbReference>
<dbReference type="InterPro" id="IPR004101">
    <property type="entry name" value="Mur_ligase_C"/>
</dbReference>
<gene>
    <name evidence="10" type="primary">murF</name>
    <name evidence="15" type="ORF">FQB35_05955</name>
</gene>
<evidence type="ECO:0000256" key="6">
    <source>
        <dbReference type="ARBA" id="ARBA00022960"/>
    </source>
</evidence>
<dbReference type="Pfam" id="PF01225">
    <property type="entry name" value="Mur_ligase"/>
    <property type="match status" value="1"/>
</dbReference>
<keyword evidence="16" id="KW-1185">Reference proteome</keyword>
<dbReference type="SUPFAM" id="SSF53244">
    <property type="entry name" value="MurD-like peptide ligases, peptide-binding domain"/>
    <property type="match status" value="1"/>
</dbReference>
<dbReference type="InterPro" id="IPR013221">
    <property type="entry name" value="Mur_ligase_cen"/>
</dbReference>
<dbReference type="InterPro" id="IPR005863">
    <property type="entry name" value="UDP-N-AcMur_synth"/>
</dbReference>
<evidence type="ECO:0000256" key="1">
    <source>
        <dbReference type="ARBA" id="ARBA00022490"/>
    </source>
</evidence>
<evidence type="ECO:0000256" key="5">
    <source>
        <dbReference type="ARBA" id="ARBA00022840"/>
    </source>
</evidence>